<sequence length="207" mass="24281">MDKMESSKEEYPCKKFKKLNSARRINWDDYERISKDEDSICENKREFDGVVDNCYNNDSSLSFDITMEEDDVKMNLSGNGDENVNFQCCSYVRTRDDVGSRRNSLTDPATLINYDNTYKYLQCRGESQEINEINSKNYQFIIPNQTVLVEVVDNNKTTIENVQKLNDDDNNVDKKTPDRNTFKKIHEQLLYECNLTPKKIKKKNQGF</sequence>
<dbReference type="Proteomes" id="UP000009046">
    <property type="component" value="Unassembled WGS sequence"/>
</dbReference>
<protein>
    <submittedName>
        <fullName evidence="1 2">Uncharacterized protein</fullName>
    </submittedName>
</protein>
<proteinExistence type="predicted"/>
<dbReference type="RefSeq" id="XP_002432541.1">
    <property type="nucleotide sequence ID" value="XM_002432496.1"/>
</dbReference>
<dbReference type="KEGG" id="phu:Phum_PHUM590890"/>
<organism>
    <name type="scientific">Pediculus humanus subsp. corporis</name>
    <name type="common">Body louse</name>
    <dbReference type="NCBI Taxonomy" id="121224"/>
    <lineage>
        <taxon>Eukaryota</taxon>
        <taxon>Metazoa</taxon>
        <taxon>Ecdysozoa</taxon>
        <taxon>Arthropoda</taxon>
        <taxon>Hexapoda</taxon>
        <taxon>Insecta</taxon>
        <taxon>Pterygota</taxon>
        <taxon>Neoptera</taxon>
        <taxon>Paraneoptera</taxon>
        <taxon>Psocodea</taxon>
        <taxon>Troctomorpha</taxon>
        <taxon>Phthiraptera</taxon>
        <taxon>Anoplura</taxon>
        <taxon>Pediculidae</taxon>
        <taxon>Pediculus</taxon>
    </lineage>
</organism>
<dbReference type="EMBL" id="AAZO01007200">
    <property type="status" value="NOT_ANNOTATED_CDS"/>
    <property type="molecule type" value="Genomic_DNA"/>
</dbReference>
<keyword evidence="3" id="KW-1185">Reference proteome</keyword>
<evidence type="ECO:0000313" key="3">
    <source>
        <dbReference type="Proteomes" id="UP000009046"/>
    </source>
</evidence>
<accession>E0W2E7</accession>
<reference evidence="1" key="1">
    <citation type="submission" date="2007-04" db="EMBL/GenBank/DDBJ databases">
        <title>Annotation of Pediculus humanus corporis strain USDA.</title>
        <authorList>
            <person name="Kirkness E."/>
            <person name="Hannick L."/>
            <person name="Hass B."/>
            <person name="Bruggner R."/>
            <person name="Lawson D."/>
            <person name="Bidwell S."/>
            <person name="Joardar V."/>
            <person name="Caler E."/>
            <person name="Walenz B."/>
            <person name="Inman J."/>
            <person name="Schobel S."/>
            <person name="Galinsky K."/>
            <person name="Amedeo P."/>
            <person name="Strausberg R."/>
        </authorList>
    </citation>
    <scope>NUCLEOTIDE SEQUENCE</scope>
    <source>
        <strain evidence="1">USDA</strain>
    </source>
</reference>
<evidence type="ECO:0000313" key="2">
    <source>
        <dbReference type="EnsemblMetazoa" id="PHUM590890-PA"/>
    </source>
</evidence>
<dbReference type="GeneID" id="8232780"/>
<dbReference type="EnsemblMetazoa" id="PHUM590890-RA">
    <property type="protein sequence ID" value="PHUM590890-PA"/>
    <property type="gene ID" value="PHUM590890"/>
</dbReference>
<reference evidence="1" key="2">
    <citation type="submission" date="2007-04" db="EMBL/GenBank/DDBJ databases">
        <title>The genome of the human body louse.</title>
        <authorList>
            <consortium name="The Human Body Louse Genome Consortium"/>
            <person name="Kirkness E."/>
            <person name="Walenz B."/>
            <person name="Hass B."/>
            <person name="Bruggner R."/>
            <person name="Strausberg R."/>
        </authorList>
    </citation>
    <scope>NUCLEOTIDE SEQUENCE</scope>
    <source>
        <strain evidence="1">USDA</strain>
    </source>
</reference>
<dbReference type="InParanoid" id="E0W2E7"/>
<dbReference type="EMBL" id="DS235878">
    <property type="protein sequence ID" value="EEB19803.1"/>
    <property type="molecule type" value="Genomic_DNA"/>
</dbReference>
<dbReference type="CTD" id="8232780"/>
<gene>
    <name evidence="2" type="primary">8232780</name>
    <name evidence="1" type="ORF">Phum_PHUM590890</name>
</gene>
<reference evidence="2" key="3">
    <citation type="submission" date="2021-02" db="UniProtKB">
        <authorList>
            <consortium name="EnsemblMetazoa"/>
        </authorList>
    </citation>
    <scope>IDENTIFICATION</scope>
    <source>
        <strain evidence="2">USDA</strain>
    </source>
</reference>
<evidence type="ECO:0000313" key="1">
    <source>
        <dbReference type="EMBL" id="EEB19803.1"/>
    </source>
</evidence>
<name>E0W2E7_PEDHC</name>
<dbReference type="HOGENOM" id="CLU_1327791_0_0_1"/>
<dbReference type="VEuPathDB" id="VectorBase:PHUM590890"/>
<dbReference type="AlphaFoldDB" id="E0W2E7"/>